<dbReference type="PATRIC" id="fig|200450.3.peg.5714"/>
<dbReference type="Pfam" id="PF00563">
    <property type="entry name" value="EAL"/>
    <property type="match status" value="1"/>
</dbReference>
<dbReference type="SMART" id="SM00267">
    <property type="entry name" value="GGDEF"/>
    <property type="match status" value="1"/>
</dbReference>
<dbReference type="NCBIfam" id="TIGR00254">
    <property type="entry name" value="GGDEF"/>
    <property type="match status" value="1"/>
</dbReference>
<gene>
    <name evidence="5" type="ORF">AA957_27815</name>
</gene>
<feature type="domain" description="EAL" evidence="3">
    <location>
        <begin position="613"/>
        <end position="863"/>
    </location>
</feature>
<keyword evidence="1" id="KW-1133">Transmembrane helix</keyword>
<feature type="transmembrane region" description="Helical" evidence="1">
    <location>
        <begin position="28"/>
        <end position="48"/>
    </location>
</feature>
<feature type="domain" description="PAS" evidence="2">
    <location>
        <begin position="311"/>
        <end position="365"/>
    </location>
</feature>
<dbReference type="CDD" id="cd01949">
    <property type="entry name" value="GGDEF"/>
    <property type="match status" value="1"/>
</dbReference>
<dbReference type="Pfam" id="PF05228">
    <property type="entry name" value="CHASE4"/>
    <property type="match status" value="1"/>
</dbReference>
<dbReference type="Gene3D" id="3.30.70.270">
    <property type="match status" value="1"/>
</dbReference>
<dbReference type="Pfam" id="PF00990">
    <property type="entry name" value="GGDEF"/>
    <property type="match status" value="1"/>
</dbReference>
<dbReference type="Gene3D" id="3.30.450.20">
    <property type="entry name" value="PAS domain"/>
    <property type="match status" value="1"/>
</dbReference>
<dbReference type="EMBL" id="CP011507">
    <property type="protein sequence ID" value="AKS09765.1"/>
    <property type="molecule type" value="Genomic_DNA"/>
</dbReference>
<reference evidence="6" key="2">
    <citation type="submission" date="2015-05" db="EMBL/GenBank/DDBJ databases">
        <authorList>
            <person name="Swarnkar M.K."/>
            <person name="Vyas P."/>
            <person name="Rahi P."/>
            <person name="Thakur R."/>
            <person name="Thakur N."/>
            <person name="Singh A.K."/>
            <person name="Gulati A."/>
        </authorList>
    </citation>
    <scope>NUCLEOTIDE SEQUENCE [LARGE SCALE GENOMIC DNA]</scope>
    <source>
        <strain evidence="6">745</strain>
    </source>
</reference>
<evidence type="ECO:0000256" key="1">
    <source>
        <dbReference type="SAM" id="Phobius"/>
    </source>
</evidence>
<dbReference type="InterPro" id="IPR052155">
    <property type="entry name" value="Biofilm_reg_signaling"/>
</dbReference>
<organism evidence="5 6">
    <name type="scientific">Pseudomonas trivialis</name>
    <dbReference type="NCBI Taxonomy" id="200450"/>
    <lineage>
        <taxon>Bacteria</taxon>
        <taxon>Pseudomonadati</taxon>
        <taxon>Pseudomonadota</taxon>
        <taxon>Gammaproteobacteria</taxon>
        <taxon>Pseudomonadales</taxon>
        <taxon>Pseudomonadaceae</taxon>
        <taxon>Pseudomonas</taxon>
    </lineage>
</organism>
<dbReference type="PANTHER" id="PTHR44757:SF10">
    <property type="entry name" value="MEMBRANE PROTEIN"/>
    <property type="match status" value="1"/>
</dbReference>
<dbReference type="InterPro" id="IPR007892">
    <property type="entry name" value="CHASE4"/>
</dbReference>
<dbReference type="InterPro" id="IPR001633">
    <property type="entry name" value="EAL_dom"/>
</dbReference>
<dbReference type="Gene3D" id="3.20.20.450">
    <property type="entry name" value="EAL domain"/>
    <property type="match status" value="1"/>
</dbReference>
<evidence type="ECO:0000313" key="5">
    <source>
        <dbReference type="EMBL" id="AKS09765.1"/>
    </source>
</evidence>
<sequence>MPNTLAPIVRSLSDRTSLSLARTSLFKFMALLAVVFAAAAYSLVYLAYELDRAEQAESAFYTRKAVQSLEKSLRVTVKDYAFWSDAYKHLHVKVDSDWAYVRGNIGATLFDDFGFQGLFVVNDANRTVYAVIDGKLQDVELTQWLGQPFAGILEQARAGADSETPVTAFINVQGSPALVAAAAITPGTDPTVKPDGRPASVLIFVDILDSAKLAVIGDDFGVAKLHIATPDEIGKTLLFPLGDNGAAGSLHWEPARPGLRLMGVGLPLLGLAALLVCVMTWVISRRTTAAALALDASHSSLQNSQNALATSEARFRDVVEASSDWVWEIDAGWRFTYLSERFEGVTGLARHAWIGATMNDLLETEAGLLSQWLSTPGRRPDISVQCRYVDALGLERSTRLSARQMPCGGFRGTATDVTEEVESRRRIEFLSQHDALTGLPNRTRLQAFLEGKFKALSSAELSSAELSSSKQPLVMLSLDLDRFKPVNDLLGHAAGDRVLNEVSARLAACVRHGDLVARVGGDEFVLILTDAGTQDEVETLCKRLIESIERTIRIDEQEVFVSASIGIAIAPNDAREATELLRYADIALYEAKAAGRNTWRFYSGDMNARIIERRRLESDLRFAIKHAELRLHFQPRYRIADGQMVGAEALVRWQHPVRGLITPDTFIPIAEESGLILALSDWVLETACKCAAQWPEHLFVSVNLSPMEFKRGNLVERARQALKTSGIEPARVELEITESVMLEDATGALEVMRTLKQLGIRIAMDDFGTGYSSLSYLRTFPFDGLKIDRSFLTRLEESDDDKAIIQAIVGLGRALALTVTAEGVETAEHLALLKAVACEEGQGYFLSRPLDIETFTRLLDVQVGIVQ</sequence>
<keyword evidence="1" id="KW-0812">Transmembrane</keyword>
<protein>
    <submittedName>
        <fullName evidence="5">Diguanylate cyclase</fullName>
    </submittedName>
</protein>
<dbReference type="InterPro" id="IPR029787">
    <property type="entry name" value="Nucleotide_cyclase"/>
</dbReference>
<dbReference type="PROSITE" id="PS50887">
    <property type="entry name" value="GGDEF"/>
    <property type="match status" value="1"/>
</dbReference>
<dbReference type="SUPFAM" id="SSF55785">
    <property type="entry name" value="PYP-like sensor domain (PAS domain)"/>
    <property type="match status" value="1"/>
</dbReference>
<dbReference type="NCBIfam" id="TIGR00229">
    <property type="entry name" value="sensory_box"/>
    <property type="match status" value="1"/>
</dbReference>
<name>A0A0H5AJA1_9PSED</name>
<evidence type="ECO:0000259" key="4">
    <source>
        <dbReference type="PROSITE" id="PS50887"/>
    </source>
</evidence>
<dbReference type="AlphaFoldDB" id="A0A0H5AJA1"/>
<dbReference type="CDD" id="cd01948">
    <property type="entry name" value="EAL"/>
    <property type="match status" value="1"/>
</dbReference>
<dbReference type="PROSITE" id="PS50883">
    <property type="entry name" value="EAL"/>
    <property type="match status" value="1"/>
</dbReference>
<dbReference type="OrthoDB" id="9804951at2"/>
<evidence type="ECO:0000313" key="6">
    <source>
        <dbReference type="Proteomes" id="UP000036608"/>
    </source>
</evidence>
<dbReference type="SMART" id="SM00052">
    <property type="entry name" value="EAL"/>
    <property type="match status" value="1"/>
</dbReference>
<dbReference type="SUPFAM" id="SSF141868">
    <property type="entry name" value="EAL domain-like"/>
    <property type="match status" value="1"/>
</dbReference>
<dbReference type="Proteomes" id="UP000036608">
    <property type="component" value="Chromosome"/>
</dbReference>
<keyword evidence="1" id="KW-0472">Membrane</keyword>
<dbReference type="RefSeq" id="WP_049713045.1">
    <property type="nucleotide sequence ID" value="NZ_CP011507.1"/>
</dbReference>
<dbReference type="InterPro" id="IPR000160">
    <property type="entry name" value="GGDEF_dom"/>
</dbReference>
<accession>A0A0H5AJA1</accession>
<dbReference type="KEGG" id="ptv:AA957_27815"/>
<dbReference type="PANTHER" id="PTHR44757">
    <property type="entry name" value="DIGUANYLATE CYCLASE DGCP"/>
    <property type="match status" value="1"/>
</dbReference>
<dbReference type="InterPro" id="IPR035965">
    <property type="entry name" value="PAS-like_dom_sf"/>
</dbReference>
<dbReference type="InterPro" id="IPR043128">
    <property type="entry name" value="Rev_trsase/Diguanyl_cyclase"/>
</dbReference>
<feature type="domain" description="GGDEF" evidence="4">
    <location>
        <begin position="471"/>
        <end position="604"/>
    </location>
</feature>
<proteinExistence type="predicted"/>
<evidence type="ECO:0000259" key="3">
    <source>
        <dbReference type="PROSITE" id="PS50883"/>
    </source>
</evidence>
<dbReference type="CDD" id="cd00130">
    <property type="entry name" value="PAS"/>
    <property type="match status" value="1"/>
</dbReference>
<feature type="transmembrane region" description="Helical" evidence="1">
    <location>
        <begin position="261"/>
        <end position="283"/>
    </location>
</feature>
<dbReference type="InterPro" id="IPR000014">
    <property type="entry name" value="PAS"/>
</dbReference>
<dbReference type="SUPFAM" id="SSF55073">
    <property type="entry name" value="Nucleotide cyclase"/>
    <property type="match status" value="1"/>
</dbReference>
<dbReference type="SMART" id="SM00091">
    <property type="entry name" value="PAS"/>
    <property type="match status" value="1"/>
</dbReference>
<reference evidence="5 6" key="1">
    <citation type="journal article" date="2015" name="Genome Announc.">
        <title>Complete Genome Sequence of the Rhizobacterium Pseudomonas trivialis Strain IHBB745 with Multiple Plant Growth-Promoting Activities and Tolerance to Desiccation and Alkalinity.</title>
        <authorList>
            <person name="Gulati A."/>
            <person name="Swarnkar M.K."/>
            <person name="Vyas P."/>
            <person name="Rahi P."/>
            <person name="Thakur R."/>
            <person name="Thakur N."/>
            <person name="Singh A.K."/>
        </authorList>
    </citation>
    <scope>NUCLEOTIDE SEQUENCE [LARGE SCALE GENOMIC DNA]</scope>
    <source>
        <strain evidence="6">745</strain>
    </source>
</reference>
<dbReference type="InterPro" id="IPR035919">
    <property type="entry name" value="EAL_sf"/>
</dbReference>
<dbReference type="Pfam" id="PF13188">
    <property type="entry name" value="PAS_8"/>
    <property type="match status" value="1"/>
</dbReference>
<dbReference type="PROSITE" id="PS50112">
    <property type="entry name" value="PAS"/>
    <property type="match status" value="1"/>
</dbReference>
<evidence type="ECO:0000259" key="2">
    <source>
        <dbReference type="PROSITE" id="PS50112"/>
    </source>
</evidence>